<name>A0A8H5C8K8_9AGAR</name>
<dbReference type="PANTHER" id="PTHR48104">
    <property type="entry name" value="METACASPASE-4"/>
    <property type="match status" value="1"/>
</dbReference>
<protein>
    <recommendedName>
        <fullName evidence="3">Peptidase C14 caspase domain-containing protein</fullName>
    </recommendedName>
</protein>
<feature type="compositionally biased region" description="Polar residues" evidence="2">
    <location>
        <begin position="286"/>
        <end position="300"/>
    </location>
</feature>
<proteinExistence type="inferred from homology"/>
<comment type="caution">
    <text evidence="4">The sequence shown here is derived from an EMBL/GenBank/DDBJ whole genome shotgun (WGS) entry which is preliminary data.</text>
</comment>
<sequence length="471" mass="52755">MKIISFISTTTRRIIKRPPPIVIPHSPPLLQAPVPLKAKEEPEASSSTTPALPTPGTGSKKRALLIGIQNRPPNKDTPTPSKAKRLSRRVTHKFTKQPPRDPSLLLGCHKDVKAIKSILIELYGYKPEDIVVLMDGDDPDCILPTEENILKHMEELVADAQPGDRFFFHFSGHSTQEETDDPEEEDGMNELIVTYDNKCIRDDTLRATLVEPLPVGSSLVAVLDTCHSASLLDLKHIRCNRVYVPWTNKGKRRSLTQYNSVVRRQAAPMSPIITGRRRFPLFRDTNGGSINQRLNSPQSKSGSGRRVVERRRNFMESGNSGDPQTPLSAIPREKTLSMQEPWLAGLGGEHSPIERCASPEELYCEGWCQPMLDGNLKYPEVISLSAAKDGRDPHPSLHDLLMNISHDLHGLYRDIHAKSRCYKKQARIANLARAAKGKLMKTPEPVEMDNFQNPQISSLYPLDTHAQRWAP</sequence>
<dbReference type="Pfam" id="PF00656">
    <property type="entry name" value="Peptidase_C14"/>
    <property type="match status" value="1"/>
</dbReference>
<dbReference type="Proteomes" id="UP000541558">
    <property type="component" value="Unassembled WGS sequence"/>
</dbReference>
<dbReference type="AlphaFoldDB" id="A0A8H5C8K8"/>
<feature type="region of interest" description="Disordered" evidence="2">
    <location>
        <begin position="38"/>
        <end position="102"/>
    </location>
</feature>
<evidence type="ECO:0000256" key="1">
    <source>
        <dbReference type="ARBA" id="ARBA00009005"/>
    </source>
</evidence>
<evidence type="ECO:0000313" key="4">
    <source>
        <dbReference type="EMBL" id="KAF5337202.1"/>
    </source>
</evidence>
<dbReference type="InterPro" id="IPR011600">
    <property type="entry name" value="Pept_C14_caspase"/>
</dbReference>
<evidence type="ECO:0000259" key="3">
    <source>
        <dbReference type="Pfam" id="PF00656"/>
    </source>
</evidence>
<dbReference type="EMBL" id="JAACJK010000057">
    <property type="protein sequence ID" value="KAF5337202.1"/>
    <property type="molecule type" value="Genomic_DNA"/>
</dbReference>
<comment type="similarity">
    <text evidence="1">Belongs to the peptidase C14B family.</text>
</comment>
<feature type="domain" description="Peptidase C14 caspase" evidence="3">
    <location>
        <begin position="105"/>
        <end position="233"/>
    </location>
</feature>
<dbReference type="PANTHER" id="PTHR48104:SF30">
    <property type="entry name" value="METACASPASE-1"/>
    <property type="match status" value="1"/>
</dbReference>
<dbReference type="OrthoDB" id="3223806at2759"/>
<accession>A0A8H5C8K8</accession>
<feature type="region of interest" description="Disordered" evidence="2">
    <location>
        <begin position="284"/>
        <end position="306"/>
    </location>
</feature>
<organism evidence="4 5">
    <name type="scientific">Ephemerocybe angulata</name>
    <dbReference type="NCBI Taxonomy" id="980116"/>
    <lineage>
        <taxon>Eukaryota</taxon>
        <taxon>Fungi</taxon>
        <taxon>Dikarya</taxon>
        <taxon>Basidiomycota</taxon>
        <taxon>Agaricomycotina</taxon>
        <taxon>Agaricomycetes</taxon>
        <taxon>Agaricomycetidae</taxon>
        <taxon>Agaricales</taxon>
        <taxon>Agaricineae</taxon>
        <taxon>Psathyrellaceae</taxon>
        <taxon>Ephemerocybe</taxon>
    </lineage>
</organism>
<dbReference type="GO" id="GO:0004197">
    <property type="term" value="F:cysteine-type endopeptidase activity"/>
    <property type="evidence" value="ECO:0007669"/>
    <property type="project" value="InterPro"/>
</dbReference>
<gene>
    <name evidence="4" type="ORF">D9611_003115</name>
</gene>
<keyword evidence="5" id="KW-1185">Reference proteome</keyword>
<dbReference type="GO" id="GO:0005737">
    <property type="term" value="C:cytoplasm"/>
    <property type="evidence" value="ECO:0007669"/>
    <property type="project" value="TreeGrafter"/>
</dbReference>
<feature type="compositionally biased region" description="Basic residues" evidence="2">
    <location>
        <begin position="82"/>
        <end position="95"/>
    </location>
</feature>
<dbReference type="InterPro" id="IPR050452">
    <property type="entry name" value="Metacaspase"/>
</dbReference>
<evidence type="ECO:0000313" key="5">
    <source>
        <dbReference type="Proteomes" id="UP000541558"/>
    </source>
</evidence>
<dbReference type="GO" id="GO:0006508">
    <property type="term" value="P:proteolysis"/>
    <property type="evidence" value="ECO:0007669"/>
    <property type="project" value="InterPro"/>
</dbReference>
<evidence type="ECO:0000256" key="2">
    <source>
        <dbReference type="SAM" id="MobiDB-lite"/>
    </source>
</evidence>
<dbReference type="Gene3D" id="3.40.50.12660">
    <property type="match status" value="1"/>
</dbReference>
<reference evidence="4 5" key="1">
    <citation type="journal article" date="2020" name="ISME J.">
        <title>Uncovering the hidden diversity of litter-decomposition mechanisms in mushroom-forming fungi.</title>
        <authorList>
            <person name="Floudas D."/>
            <person name="Bentzer J."/>
            <person name="Ahren D."/>
            <person name="Johansson T."/>
            <person name="Persson P."/>
            <person name="Tunlid A."/>
        </authorList>
    </citation>
    <scope>NUCLEOTIDE SEQUENCE [LARGE SCALE GENOMIC DNA]</scope>
    <source>
        <strain evidence="4 5">CBS 175.51</strain>
    </source>
</reference>